<dbReference type="PIRSF" id="PIRSF500210">
    <property type="entry name" value="FBPtase"/>
    <property type="match status" value="1"/>
</dbReference>
<evidence type="ECO:0000256" key="7">
    <source>
        <dbReference type="HAMAP-Rule" id="MF_01855"/>
    </source>
</evidence>
<feature type="binding site" evidence="7">
    <location>
        <position position="203"/>
    </location>
    <ligand>
        <name>substrate</name>
    </ligand>
</feature>
<evidence type="ECO:0000256" key="3">
    <source>
        <dbReference type="ARBA" id="ARBA00022490"/>
    </source>
</evidence>
<sequence length="295" mass="31636">MSKSSDASAAQADQTVAQVIDTIADTAADVRTAIATEREHSGTVNPSGDEQLAADVRADELFEQRMLAIDGVASYASEERADVTTTDGHVHMAMDPLDGSSNLEPNSGMGTIFGVYSEQPPTHGKNLLAAGFVIYGPVTSMVVARDGAVKEYILDSEEKRLVDDDVTVPEDPTVFGFGGGVDSWTDNFGSFAEEVRQELKLRYGGAMIADINQVLNYGGIFAYPALESSPDGKLRLQFEGQPMAYIVETAGGRSSDGSTSLLDRNPDELHERTPLHLGNADLIDRLEASVEQYPQ</sequence>
<accession>A0A8J7YAA4</accession>
<dbReference type="GO" id="GO:0006002">
    <property type="term" value="P:fructose 6-phosphate metabolic process"/>
    <property type="evidence" value="ECO:0007669"/>
    <property type="project" value="TreeGrafter"/>
</dbReference>
<feature type="region of interest" description="Disordered" evidence="9">
    <location>
        <begin position="250"/>
        <end position="272"/>
    </location>
</feature>
<comment type="pathway">
    <text evidence="6">Carbohydrate biosynthesis.</text>
</comment>
<dbReference type="EC" id="3.1.3.11" evidence="7"/>
<dbReference type="SUPFAM" id="SSF56655">
    <property type="entry name" value="Carbohydrate phosphatase"/>
    <property type="match status" value="1"/>
</dbReference>
<dbReference type="Pfam" id="PF00316">
    <property type="entry name" value="FBPase"/>
    <property type="match status" value="1"/>
</dbReference>
<keyword evidence="7" id="KW-0479">Metal-binding</keyword>
<dbReference type="OrthoDB" id="146513at2157"/>
<dbReference type="PANTHER" id="PTHR11556">
    <property type="entry name" value="FRUCTOSE-1,6-BISPHOSPHATASE-RELATED"/>
    <property type="match status" value="1"/>
</dbReference>
<protein>
    <recommendedName>
        <fullName evidence="7">Fructose-1,6-bisphosphatase class 1</fullName>
        <shortName evidence="7">FBPase class 1</shortName>
        <ecNumber evidence="7">3.1.3.11</ecNumber>
    </recommendedName>
    <alternativeName>
        <fullName evidence="7">D-fructose-1,6-bisphosphate 1-phosphohydrolase class 1</fullName>
    </alternativeName>
</protein>
<feature type="binding site" evidence="7">
    <location>
        <position position="95"/>
    </location>
    <ligand>
        <name>Mg(2+)</name>
        <dbReference type="ChEBI" id="CHEBI:18420"/>
        <label>1</label>
    </ligand>
</feature>
<dbReference type="InterPro" id="IPR028343">
    <property type="entry name" value="FBPtase"/>
</dbReference>
<dbReference type="GO" id="GO:0030388">
    <property type="term" value="P:fructose 1,6-bisphosphate metabolic process"/>
    <property type="evidence" value="ECO:0007669"/>
    <property type="project" value="TreeGrafter"/>
</dbReference>
<feature type="binding site" evidence="7">
    <location>
        <position position="95"/>
    </location>
    <ligand>
        <name>Mg(2+)</name>
        <dbReference type="ChEBI" id="CHEBI:18420"/>
        <label>2</label>
    </ligand>
</feature>
<dbReference type="Pfam" id="PF18913">
    <property type="entry name" value="FBPase_C"/>
    <property type="match status" value="1"/>
</dbReference>
<feature type="binding site" evidence="7">
    <location>
        <position position="239"/>
    </location>
    <ligand>
        <name>Mg(2+)</name>
        <dbReference type="ChEBI" id="CHEBI:18420"/>
        <label>2</label>
    </ligand>
</feature>
<comment type="catalytic activity">
    <reaction evidence="1 7">
        <text>beta-D-fructose 1,6-bisphosphate + H2O = beta-D-fructose 6-phosphate + phosphate</text>
        <dbReference type="Rhea" id="RHEA:11064"/>
        <dbReference type="ChEBI" id="CHEBI:15377"/>
        <dbReference type="ChEBI" id="CHEBI:32966"/>
        <dbReference type="ChEBI" id="CHEBI:43474"/>
        <dbReference type="ChEBI" id="CHEBI:57634"/>
        <dbReference type="EC" id="3.1.3.11"/>
    </reaction>
</comment>
<feature type="domain" description="Fructose-1-6-bisphosphatase class 1 C-terminal" evidence="11">
    <location>
        <begin position="168"/>
        <end position="289"/>
    </location>
</feature>
<dbReference type="NCBIfam" id="NF006785">
    <property type="entry name" value="PRK09293.3-2"/>
    <property type="match status" value="1"/>
</dbReference>
<dbReference type="AlphaFoldDB" id="A0A8J7YAA4"/>
<dbReference type="EMBL" id="JAHQXF010000001">
    <property type="protein sequence ID" value="MBV0923571.1"/>
    <property type="molecule type" value="Genomic_DNA"/>
</dbReference>
<feature type="binding site" evidence="7">
    <location>
        <begin position="98"/>
        <end position="101"/>
    </location>
    <ligand>
        <name>substrate</name>
    </ligand>
</feature>
<evidence type="ECO:0000313" key="13">
    <source>
        <dbReference type="Proteomes" id="UP000766550"/>
    </source>
</evidence>
<feature type="binding site" evidence="7">
    <location>
        <position position="78"/>
    </location>
    <ligand>
        <name>Mg(2+)</name>
        <dbReference type="ChEBI" id="CHEBI:18420"/>
        <label>1</label>
    </ligand>
</feature>
<keyword evidence="5 7" id="KW-0119">Carbohydrate metabolism</keyword>
<dbReference type="PRINTS" id="PR00115">
    <property type="entry name" value="F16BPHPHTASE"/>
</dbReference>
<feature type="binding site" evidence="7">
    <location>
        <position position="233"/>
    </location>
    <ligand>
        <name>substrate</name>
    </ligand>
</feature>
<dbReference type="GO" id="GO:0000287">
    <property type="term" value="F:magnesium ion binding"/>
    <property type="evidence" value="ECO:0007669"/>
    <property type="project" value="UniProtKB-UniRule"/>
</dbReference>
<dbReference type="HAMAP" id="MF_01855">
    <property type="entry name" value="FBPase_class1"/>
    <property type="match status" value="1"/>
</dbReference>
<dbReference type="RefSeq" id="WP_162316695.1">
    <property type="nucleotide sequence ID" value="NZ_JAHQXF010000001.1"/>
</dbReference>
<dbReference type="Gene3D" id="3.30.540.10">
    <property type="entry name" value="Fructose-1,6-Bisphosphatase, subunit A, domain 1"/>
    <property type="match status" value="1"/>
</dbReference>
<feature type="domain" description="Fructose-1-6-bisphosphatase class I N-terminal" evidence="10">
    <location>
        <begin position="27"/>
        <end position="158"/>
    </location>
</feature>
<comment type="subunit">
    <text evidence="7">Homotetramer.</text>
</comment>
<evidence type="ECO:0000259" key="11">
    <source>
        <dbReference type="Pfam" id="PF18913"/>
    </source>
</evidence>
<evidence type="ECO:0000313" key="12">
    <source>
        <dbReference type="EMBL" id="MBV0923571.1"/>
    </source>
</evidence>
<evidence type="ECO:0000259" key="10">
    <source>
        <dbReference type="Pfam" id="PF00316"/>
    </source>
</evidence>
<dbReference type="Proteomes" id="UP000766550">
    <property type="component" value="Unassembled WGS sequence"/>
</dbReference>
<proteinExistence type="inferred from homology"/>
<dbReference type="InterPro" id="IPR044015">
    <property type="entry name" value="FBPase_C_dom"/>
</dbReference>
<evidence type="ECO:0000256" key="5">
    <source>
        <dbReference type="ARBA" id="ARBA00023277"/>
    </source>
</evidence>
<dbReference type="GO" id="GO:0005986">
    <property type="term" value="P:sucrose biosynthetic process"/>
    <property type="evidence" value="ECO:0007669"/>
    <property type="project" value="TreeGrafter"/>
</dbReference>
<comment type="caution">
    <text evidence="12">The sequence shown here is derived from an EMBL/GenBank/DDBJ whole genome shotgun (WGS) entry which is preliminary data.</text>
</comment>
<dbReference type="InterPro" id="IPR000146">
    <property type="entry name" value="FBPase_class-1"/>
</dbReference>
<keyword evidence="7" id="KW-0460">Magnesium</keyword>
<comment type="similarity">
    <text evidence="2 7 8">Belongs to the FBPase class 1 family.</text>
</comment>
<keyword evidence="13" id="KW-1185">Reference proteome</keyword>
<feature type="binding site" evidence="7">
    <location>
        <position position="97"/>
    </location>
    <ligand>
        <name>Mg(2+)</name>
        <dbReference type="ChEBI" id="CHEBI:18420"/>
        <label>1</label>
    </ligand>
</feature>
<evidence type="ECO:0000256" key="6">
    <source>
        <dbReference type="ARBA" id="ARBA00024331"/>
    </source>
</evidence>
<dbReference type="GO" id="GO:0006000">
    <property type="term" value="P:fructose metabolic process"/>
    <property type="evidence" value="ECO:0007669"/>
    <property type="project" value="TreeGrafter"/>
</dbReference>
<name>A0A8J7YAA4_9EURY</name>
<evidence type="ECO:0000256" key="9">
    <source>
        <dbReference type="SAM" id="MobiDB-lite"/>
    </source>
</evidence>
<dbReference type="Gene3D" id="3.40.190.80">
    <property type="match status" value="1"/>
</dbReference>
<dbReference type="PANTHER" id="PTHR11556:SF35">
    <property type="entry name" value="SEDOHEPTULOSE-1,7-BISPHOSPHATASE, CHLOROPLASTIC"/>
    <property type="match status" value="1"/>
</dbReference>
<comment type="cofactor">
    <cofactor evidence="7">
        <name>Mg(2+)</name>
        <dbReference type="ChEBI" id="CHEBI:18420"/>
    </cofactor>
    <text evidence="7">Binds 2 magnesium ions per subunit.</text>
</comment>
<dbReference type="InterPro" id="IPR033391">
    <property type="entry name" value="FBPase_N"/>
</dbReference>
<dbReference type="GO" id="GO:0005737">
    <property type="term" value="C:cytoplasm"/>
    <property type="evidence" value="ECO:0007669"/>
    <property type="project" value="UniProtKB-SubCell"/>
</dbReference>
<evidence type="ECO:0000256" key="8">
    <source>
        <dbReference type="RuleBase" id="RU000508"/>
    </source>
</evidence>
<comment type="caution">
    <text evidence="7">Lacks conserved residue(s) required for the propagation of feature annotation.</text>
</comment>
<feature type="binding site" evidence="7">
    <location>
        <position position="98"/>
    </location>
    <ligand>
        <name>Mg(2+)</name>
        <dbReference type="ChEBI" id="CHEBI:18420"/>
        <label>2</label>
    </ligand>
</feature>
<evidence type="ECO:0000256" key="1">
    <source>
        <dbReference type="ARBA" id="ARBA00001273"/>
    </source>
</evidence>
<comment type="subcellular location">
    <subcellularLocation>
        <location evidence="7">Cytoplasm</location>
    </subcellularLocation>
</comment>
<organism evidence="12 13">
    <name type="scientific">Haloarcula limicola</name>
    <dbReference type="NCBI Taxonomy" id="1429915"/>
    <lineage>
        <taxon>Archaea</taxon>
        <taxon>Methanobacteriati</taxon>
        <taxon>Methanobacteriota</taxon>
        <taxon>Stenosarchaea group</taxon>
        <taxon>Halobacteria</taxon>
        <taxon>Halobacteriales</taxon>
        <taxon>Haloarculaceae</taxon>
        <taxon>Haloarcula</taxon>
    </lineage>
</organism>
<keyword evidence="3 7" id="KW-0963">Cytoplasm</keyword>
<evidence type="ECO:0000256" key="4">
    <source>
        <dbReference type="ARBA" id="ARBA00022801"/>
    </source>
</evidence>
<reference evidence="12 13" key="1">
    <citation type="submission" date="2021-06" db="EMBL/GenBank/DDBJ databases">
        <title>New haloarchaea isolates fom saline soil.</title>
        <authorList>
            <person name="Duran-Viseras A."/>
            <person name="Sanchez-Porro C.S."/>
            <person name="Ventosa A."/>
        </authorList>
    </citation>
    <scope>NUCLEOTIDE SEQUENCE [LARGE SCALE GENOMIC DNA]</scope>
    <source>
        <strain evidence="12 13">JCM 183640</strain>
    </source>
</reference>
<dbReference type="PIRSF" id="PIRSF000904">
    <property type="entry name" value="FBPtase_SBPase"/>
    <property type="match status" value="1"/>
</dbReference>
<gene>
    <name evidence="7" type="primary">fbp</name>
    <name evidence="12" type="ORF">KTS45_05095</name>
</gene>
<evidence type="ECO:0000256" key="2">
    <source>
        <dbReference type="ARBA" id="ARBA00010941"/>
    </source>
</evidence>
<keyword evidence="4 7" id="KW-0378">Hydrolase</keyword>
<dbReference type="GO" id="GO:0006094">
    <property type="term" value="P:gluconeogenesis"/>
    <property type="evidence" value="ECO:0007669"/>
    <property type="project" value="UniProtKB-UniRule"/>
</dbReference>
<dbReference type="GO" id="GO:0042132">
    <property type="term" value="F:fructose 1,6-bisphosphate 1-phosphatase activity"/>
    <property type="evidence" value="ECO:0007669"/>
    <property type="project" value="UniProtKB-UniRule"/>
</dbReference>